<dbReference type="Proteomes" id="UP000800041">
    <property type="component" value="Unassembled WGS sequence"/>
</dbReference>
<proteinExistence type="predicted"/>
<evidence type="ECO:0000313" key="3">
    <source>
        <dbReference type="Proteomes" id="UP000800041"/>
    </source>
</evidence>
<feature type="compositionally biased region" description="Basic and acidic residues" evidence="1">
    <location>
        <begin position="1"/>
        <end position="11"/>
    </location>
</feature>
<name>A0A6G1HH97_9PEZI</name>
<dbReference type="AlphaFoldDB" id="A0A6G1HH97"/>
<keyword evidence="3" id="KW-1185">Reference proteome</keyword>
<feature type="compositionally biased region" description="Basic residues" evidence="1">
    <location>
        <begin position="73"/>
        <end position="106"/>
    </location>
</feature>
<evidence type="ECO:0000313" key="2">
    <source>
        <dbReference type="EMBL" id="KAF1992400.1"/>
    </source>
</evidence>
<sequence length="257" mass="29381">MYRLKSERNDNNNRPNSHQKPNIPFRPNTQTPALKEAKLPFSNIHVPLPAHRDSLLSVSIPKPREPRGIHLPNPRHRLRIRSRSNHSTNRRSRRQMRGYSLKSRHRDRPLLKRIPHPLNFPLLPHRRRHLSLRLSNSTRRRSTLKSNHTRIFPNTSLASNNRRQKTARRRIIMRIAVHPPHLAAHGLALRRRVVAREVVVGEVCVFAGGAFCEGGGGCAGWGFWFDDFVGSGEEWGLVGKEMRMGGVLEVEGVGEGD</sequence>
<gene>
    <name evidence="2" type="ORF">K402DRAFT_426449</name>
</gene>
<feature type="region of interest" description="Disordered" evidence="1">
    <location>
        <begin position="1"/>
        <end position="30"/>
    </location>
</feature>
<dbReference type="EMBL" id="ML977137">
    <property type="protein sequence ID" value="KAF1992400.1"/>
    <property type="molecule type" value="Genomic_DNA"/>
</dbReference>
<protein>
    <submittedName>
        <fullName evidence="2">Uncharacterized protein</fullName>
    </submittedName>
</protein>
<reference evidence="2" key="1">
    <citation type="journal article" date="2020" name="Stud. Mycol.">
        <title>101 Dothideomycetes genomes: a test case for predicting lifestyles and emergence of pathogens.</title>
        <authorList>
            <person name="Haridas S."/>
            <person name="Albert R."/>
            <person name="Binder M."/>
            <person name="Bloem J."/>
            <person name="Labutti K."/>
            <person name="Salamov A."/>
            <person name="Andreopoulos B."/>
            <person name="Baker S."/>
            <person name="Barry K."/>
            <person name="Bills G."/>
            <person name="Bluhm B."/>
            <person name="Cannon C."/>
            <person name="Castanera R."/>
            <person name="Culley D."/>
            <person name="Daum C."/>
            <person name="Ezra D."/>
            <person name="Gonzalez J."/>
            <person name="Henrissat B."/>
            <person name="Kuo A."/>
            <person name="Liang C."/>
            <person name="Lipzen A."/>
            <person name="Lutzoni F."/>
            <person name="Magnuson J."/>
            <person name="Mondo S."/>
            <person name="Nolan M."/>
            <person name="Ohm R."/>
            <person name="Pangilinan J."/>
            <person name="Park H.-J."/>
            <person name="Ramirez L."/>
            <person name="Alfaro M."/>
            <person name="Sun H."/>
            <person name="Tritt A."/>
            <person name="Yoshinaga Y."/>
            <person name="Zwiers L.-H."/>
            <person name="Turgeon B."/>
            <person name="Goodwin S."/>
            <person name="Spatafora J."/>
            <person name="Crous P."/>
            <person name="Grigoriev I."/>
        </authorList>
    </citation>
    <scope>NUCLEOTIDE SEQUENCE</scope>
    <source>
        <strain evidence="2">CBS 113979</strain>
    </source>
</reference>
<evidence type="ECO:0000256" key="1">
    <source>
        <dbReference type="SAM" id="MobiDB-lite"/>
    </source>
</evidence>
<accession>A0A6G1HH97</accession>
<feature type="region of interest" description="Disordered" evidence="1">
    <location>
        <begin position="57"/>
        <end position="106"/>
    </location>
</feature>
<organism evidence="2 3">
    <name type="scientific">Aulographum hederae CBS 113979</name>
    <dbReference type="NCBI Taxonomy" id="1176131"/>
    <lineage>
        <taxon>Eukaryota</taxon>
        <taxon>Fungi</taxon>
        <taxon>Dikarya</taxon>
        <taxon>Ascomycota</taxon>
        <taxon>Pezizomycotina</taxon>
        <taxon>Dothideomycetes</taxon>
        <taxon>Pleosporomycetidae</taxon>
        <taxon>Aulographales</taxon>
        <taxon>Aulographaceae</taxon>
    </lineage>
</organism>